<organism evidence="1 2">
    <name type="scientific">Diphasiastrum complanatum</name>
    <name type="common">Issler's clubmoss</name>
    <name type="synonym">Lycopodium complanatum</name>
    <dbReference type="NCBI Taxonomy" id="34168"/>
    <lineage>
        <taxon>Eukaryota</taxon>
        <taxon>Viridiplantae</taxon>
        <taxon>Streptophyta</taxon>
        <taxon>Embryophyta</taxon>
        <taxon>Tracheophyta</taxon>
        <taxon>Lycopodiopsida</taxon>
        <taxon>Lycopodiales</taxon>
        <taxon>Lycopodiaceae</taxon>
        <taxon>Lycopodioideae</taxon>
        <taxon>Diphasiastrum</taxon>
    </lineage>
</organism>
<dbReference type="Proteomes" id="UP001162992">
    <property type="component" value="Chromosome 10"/>
</dbReference>
<comment type="caution">
    <text evidence="1">The sequence shown here is derived from an EMBL/GenBank/DDBJ whole genome shotgun (WGS) entry which is preliminary data.</text>
</comment>
<proteinExistence type="predicted"/>
<name>A0ACC2CG48_DIPCM</name>
<keyword evidence="2" id="KW-1185">Reference proteome</keyword>
<gene>
    <name evidence="1" type="ORF">O6H91_10G040600</name>
</gene>
<reference evidence="2" key="1">
    <citation type="journal article" date="2024" name="Proc. Natl. Acad. Sci. U.S.A.">
        <title>Extraordinary preservation of gene collinearity over three hundred million years revealed in homosporous lycophytes.</title>
        <authorList>
            <person name="Li C."/>
            <person name="Wickell D."/>
            <person name="Kuo L.Y."/>
            <person name="Chen X."/>
            <person name="Nie B."/>
            <person name="Liao X."/>
            <person name="Peng D."/>
            <person name="Ji J."/>
            <person name="Jenkins J."/>
            <person name="Williams M."/>
            <person name="Shu S."/>
            <person name="Plott C."/>
            <person name="Barry K."/>
            <person name="Rajasekar S."/>
            <person name="Grimwood J."/>
            <person name="Han X."/>
            <person name="Sun S."/>
            <person name="Hou Z."/>
            <person name="He W."/>
            <person name="Dai G."/>
            <person name="Sun C."/>
            <person name="Schmutz J."/>
            <person name="Leebens-Mack J.H."/>
            <person name="Li F.W."/>
            <person name="Wang L."/>
        </authorList>
    </citation>
    <scope>NUCLEOTIDE SEQUENCE [LARGE SCALE GENOMIC DNA]</scope>
    <source>
        <strain evidence="2">cv. PW_Plant_1</strain>
    </source>
</reference>
<protein>
    <submittedName>
        <fullName evidence="1">Uncharacterized protein</fullName>
    </submittedName>
</protein>
<dbReference type="EMBL" id="CM055101">
    <property type="protein sequence ID" value="KAJ7541004.1"/>
    <property type="molecule type" value="Genomic_DNA"/>
</dbReference>
<sequence length="402" mass="45641">MHEKKKDPAATDQLNVAVDVDAHADSVPQQQHDRQADERNGKTVLNLPMNSKKGQRQGSRSRIRGRNKPVTALAPSASHPDVQPPPLDMVRRALSSGIGGGTAALTKIAERAVRRSNRTRAPSMEFRDSEGRMLLPGSGGGRYVGDVLGGAPHGFGQHWVPYYSDREHLLYEGEWVHGNKTGLGSVHYINGQEYHGELETGERCGWGCMRYKDGSVYDGEWLKGRKHGYGALYYRNGNWYEGAWCRDEREGWGSFFWPSIRRKFEGEWASNNPFTGCYFAMDAQEYNLLQRRIPWFAPACFSVMEKGAPLEQLQQAERKECLQSQELRALKHAFEEIAPSYLHRRNLPSVHLRRLLVTAIIDPDLPQGRHLMKHLEAKAIEDGLNFNEFLFSIIRFQASWHS</sequence>
<accession>A0ACC2CG48</accession>
<evidence type="ECO:0000313" key="2">
    <source>
        <dbReference type="Proteomes" id="UP001162992"/>
    </source>
</evidence>
<evidence type="ECO:0000313" key="1">
    <source>
        <dbReference type="EMBL" id="KAJ7541004.1"/>
    </source>
</evidence>